<protein>
    <recommendedName>
        <fullName evidence="9">NADH-ubiquinone oxidoreductase 21.3 kDa subunit</fullName>
    </recommendedName>
</protein>
<dbReference type="eggNOG" id="ENOG502S81D">
    <property type="taxonomic scope" value="Eukaryota"/>
</dbReference>
<evidence type="ECO:0000256" key="2">
    <source>
        <dbReference type="ARBA" id="ARBA00022692"/>
    </source>
</evidence>
<dbReference type="InterPro" id="IPR039205">
    <property type="entry name" value="NDUFA11"/>
</dbReference>
<dbReference type="Proteomes" id="UP000019484">
    <property type="component" value="Unassembled WGS sequence"/>
</dbReference>
<accession>W9YFT7</accession>
<dbReference type="GO" id="GO:0005743">
    <property type="term" value="C:mitochondrial inner membrane"/>
    <property type="evidence" value="ECO:0007669"/>
    <property type="project" value="UniProtKB-SubCell"/>
</dbReference>
<dbReference type="RefSeq" id="XP_007724536.1">
    <property type="nucleotide sequence ID" value="XM_007726346.1"/>
</dbReference>
<sequence length="213" mass="22690">MADHSEPKQTYDVDAAVYHPKDALGLSLRGGTLAGAAGLFLASVQNTVTKENVGFFSVFSRFGSTIGLFAAVGGTFAFTSAASANLREKDDFWNHGIGGALAGTLPGLTKRSMPAAMGGAFALGVSLAAVSYTGHSIFQSASEESLSDRATYKEDSKARYRRPINETINELGEGRGIYGPGYEERRRQRIKERYGIDVNNQPYYAGTSAVVAD</sequence>
<evidence type="ECO:0000313" key="7">
    <source>
        <dbReference type="EMBL" id="EXJ88530.1"/>
    </source>
</evidence>
<dbReference type="PANTHER" id="PTHR21382:SF1">
    <property type="entry name" value="NADH DEHYDROGENASE [UBIQUINONE] 1 ALPHA SUBCOMPLEX SUBUNIT 11"/>
    <property type="match status" value="1"/>
</dbReference>
<keyword evidence="8" id="KW-1185">Reference proteome</keyword>
<evidence type="ECO:0000256" key="5">
    <source>
        <dbReference type="ARBA" id="ARBA00023128"/>
    </source>
</evidence>
<comment type="subcellular location">
    <subcellularLocation>
        <location evidence="1">Mitochondrion inner membrane</location>
        <topology evidence="1">Multi-pass membrane protein</topology>
    </subcellularLocation>
</comment>
<evidence type="ECO:0000256" key="6">
    <source>
        <dbReference type="ARBA" id="ARBA00023136"/>
    </source>
</evidence>
<keyword evidence="3" id="KW-0999">Mitochondrion inner membrane</keyword>
<dbReference type="OrthoDB" id="1913277at2759"/>
<organism evidence="7 8">
    <name type="scientific">Capronia coronata CBS 617.96</name>
    <dbReference type="NCBI Taxonomy" id="1182541"/>
    <lineage>
        <taxon>Eukaryota</taxon>
        <taxon>Fungi</taxon>
        <taxon>Dikarya</taxon>
        <taxon>Ascomycota</taxon>
        <taxon>Pezizomycotina</taxon>
        <taxon>Eurotiomycetes</taxon>
        <taxon>Chaetothyriomycetidae</taxon>
        <taxon>Chaetothyriales</taxon>
        <taxon>Herpotrichiellaceae</taxon>
        <taxon>Capronia</taxon>
    </lineage>
</organism>
<evidence type="ECO:0000256" key="1">
    <source>
        <dbReference type="ARBA" id="ARBA00004448"/>
    </source>
</evidence>
<proteinExistence type="predicted"/>
<gene>
    <name evidence="7" type="ORF">A1O1_05460</name>
</gene>
<dbReference type="GO" id="GO:0006120">
    <property type="term" value="P:mitochondrial electron transport, NADH to ubiquinone"/>
    <property type="evidence" value="ECO:0007669"/>
    <property type="project" value="InterPro"/>
</dbReference>
<dbReference type="STRING" id="1182541.W9YFT7"/>
<reference evidence="7 8" key="1">
    <citation type="submission" date="2013-03" db="EMBL/GenBank/DDBJ databases">
        <title>The Genome Sequence of Capronia coronata CBS 617.96.</title>
        <authorList>
            <consortium name="The Broad Institute Genomics Platform"/>
            <person name="Cuomo C."/>
            <person name="de Hoog S."/>
            <person name="Gorbushina A."/>
            <person name="Walker B."/>
            <person name="Young S.K."/>
            <person name="Zeng Q."/>
            <person name="Gargeya S."/>
            <person name="Fitzgerald M."/>
            <person name="Haas B."/>
            <person name="Abouelleil A."/>
            <person name="Allen A.W."/>
            <person name="Alvarado L."/>
            <person name="Arachchi H.M."/>
            <person name="Berlin A.M."/>
            <person name="Chapman S.B."/>
            <person name="Gainer-Dewar J."/>
            <person name="Goldberg J."/>
            <person name="Griggs A."/>
            <person name="Gujja S."/>
            <person name="Hansen M."/>
            <person name="Howarth C."/>
            <person name="Imamovic A."/>
            <person name="Ireland A."/>
            <person name="Larimer J."/>
            <person name="McCowan C."/>
            <person name="Murphy C."/>
            <person name="Pearson M."/>
            <person name="Poon T.W."/>
            <person name="Priest M."/>
            <person name="Roberts A."/>
            <person name="Saif S."/>
            <person name="Shea T."/>
            <person name="Sisk P."/>
            <person name="Sykes S."/>
            <person name="Wortman J."/>
            <person name="Nusbaum C."/>
            <person name="Birren B."/>
        </authorList>
    </citation>
    <scope>NUCLEOTIDE SEQUENCE [LARGE SCALE GENOMIC DNA]</scope>
    <source>
        <strain evidence="7 8">CBS 617.96</strain>
    </source>
</reference>
<dbReference type="AlphaFoldDB" id="W9YFT7"/>
<keyword evidence="4" id="KW-1133">Transmembrane helix</keyword>
<evidence type="ECO:0000256" key="3">
    <source>
        <dbReference type="ARBA" id="ARBA00022792"/>
    </source>
</evidence>
<dbReference type="GeneID" id="19160335"/>
<evidence type="ECO:0008006" key="9">
    <source>
        <dbReference type="Google" id="ProtNLM"/>
    </source>
</evidence>
<keyword evidence="2" id="KW-0812">Transmembrane</keyword>
<evidence type="ECO:0000256" key="4">
    <source>
        <dbReference type="ARBA" id="ARBA00022989"/>
    </source>
</evidence>
<keyword evidence="6" id="KW-0472">Membrane</keyword>
<dbReference type="GO" id="GO:0045271">
    <property type="term" value="C:respiratory chain complex I"/>
    <property type="evidence" value="ECO:0007669"/>
    <property type="project" value="InterPro"/>
</dbReference>
<dbReference type="HOGENOM" id="CLU_088319_0_0_1"/>
<name>W9YFT7_9EURO</name>
<evidence type="ECO:0000313" key="8">
    <source>
        <dbReference type="Proteomes" id="UP000019484"/>
    </source>
</evidence>
<dbReference type="EMBL" id="AMWN01000004">
    <property type="protein sequence ID" value="EXJ88530.1"/>
    <property type="molecule type" value="Genomic_DNA"/>
</dbReference>
<dbReference type="PANTHER" id="PTHR21382">
    <property type="entry name" value="NADH-UBIQUINONE OXIDOREDUCTASE SUBUNIT"/>
    <property type="match status" value="1"/>
</dbReference>
<keyword evidence="5" id="KW-0496">Mitochondrion</keyword>
<comment type="caution">
    <text evidence="7">The sequence shown here is derived from an EMBL/GenBank/DDBJ whole genome shotgun (WGS) entry which is preliminary data.</text>
</comment>